<protein>
    <submittedName>
        <fullName evidence="3">CsbD family protein</fullName>
    </submittedName>
</protein>
<dbReference type="Pfam" id="PF05532">
    <property type="entry name" value="CsbD"/>
    <property type="match status" value="1"/>
</dbReference>
<comment type="similarity">
    <text evidence="1">Belongs to the UPF0337 (CsbD) family.</text>
</comment>
<evidence type="ECO:0000259" key="2">
    <source>
        <dbReference type="Pfam" id="PF05532"/>
    </source>
</evidence>
<name>A0ABW6PTJ1_9NOCA</name>
<sequence>MSFNDKIGNKFEEFAGKAKEVAGSVTGNDDLRDEGRAQQAGAAAKEAVTELKDAARKIKKILDR</sequence>
<feature type="domain" description="CsbD-like" evidence="2">
    <location>
        <begin position="5"/>
        <end position="57"/>
    </location>
</feature>
<dbReference type="SUPFAM" id="SSF69047">
    <property type="entry name" value="Hypothetical protein YjbJ"/>
    <property type="match status" value="1"/>
</dbReference>
<evidence type="ECO:0000313" key="4">
    <source>
        <dbReference type="Proteomes" id="UP001601444"/>
    </source>
</evidence>
<gene>
    <name evidence="3" type="ORF">ACFYTF_23185</name>
</gene>
<keyword evidence="4" id="KW-1185">Reference proteome</keyword>
<dbReference type="Proteomes" id="UP001601444">
    <property type="component" value="Unassembled WGS sequence"/>
</dbReference>
<dbReference type="Gene3D" id="1.10.1470.10">
    <property type="entry name" value="YjbJ"/>
    <property type="match status" value="1"/>
</dbReference>
<evidence type="ECO:0000256" key="1">
    <source>
        <dbReference type="ARBA" id="ARBA00009129"/>
    </source>
</evidence>
<evidence type="ECO:0000313" key="3">
    <source>
        <dbReference type="EMBL" id="MFF0545746.1"/>
    </source>
</evidence>
<proteinExistence type="inferred from homology"/>
<comment type="caution">
    <text evidence="3">The sequence shown here is derived from an EMBL/GenBank/DDBJ whole genome shotgun (WGS) entry which is preliminary data.</text>
</comment>
<dbReference type="EMBL" id="JBIAMX010000016">
    <property type="protein sequence ID" value="MFF0545746.1"/>
    <property type="molecule type" value="Genomic_DNA"/>
</dbReference>
<accession>A0ABW6PTJ1</accession>
<dbReference type="InterPro" id="IPR008462">
    <property type="entry name" value="CsbD"/>
</dbReference>
<reference evidence="3 4" key="1">
    <citation type="submission" date="2024-10" db="EMBL/GenBank/DDBJ databases">
        <title>The Natural Products Discovery Center: Release of the First 8490 Sequenced Strains for Exploring Actinobacteria Biosynthetic Diversity.</title>
        <authorList>
            <person name="Kalkreuter E."/>
            <person name="Kautsar S.A."/>
            <person name="Yang D."/>
            <person name="Bader C.D."/>
            <person name="Teijaro C.N."/>
            <person name="Fluegel L."/>
            <person name="Davis C.M."/>
            <person name="Simpson J.R."/>
            <person name="Lauterbach L."/>
            <person name="Steele A.D."/>
            <person name="Gui C."/>
            <person name="Meng S."/>
            <person name="Li G."/>
            <person name="Viehrig K."/>
            <person name="Ye F."/>
            <person name="Su P."/>
            <person name="Kiefer A.F."/>
            <person name="Nichols A."/>
            <person name="Cepeda A.J."/>
            <person name="Yan W."/>
            <person name="Fan B."/>
            <person name="Jiang Y."/>
            <person name="Adhikari A."/>
            <person name="Zheng C.-J."/>
            <person name="Schuster L."/>
            <person name="Cowan T.M."/>
            <person name="Smanski M.J."/>
            <person name="Chevrette M.G."/>
            <person name="De Carvalho L.P.S."/>
            <person name="Shen B."/>
        </authorList>
    </citation>
    <scope>NUCLEOTIDE SEQUENCE [LARGE SCALE GENOMIC DNA]</scope>
    <source>
        <strain evidence="3 4">NPDC004045</strain>
    </source>
</reference>
<dbReference type="InterPro" id="IPR036629">
    <property type="entry name" value="YjbJ_sf"/>
</dbReference>
<dbReference type="RefSeq" id="WP_387702173.1">
    <property type="nucleotide sequence ID" value="NZ_JBIAMX010000016.1"/>
</dbReference>
<organism evidence="3 4">
    <name type="scientific">Nocardia thailandica</name>
    <dbReference type="NCBI Taxonomy" id="257275"/>
    <lineage>
        <taxon>Bacteria</taxon>
        <taxon>Bacillati</taxon>
        <taxon>Actinomycetota</taxon>
        <taxon>Actinomycetes</taxon>
        <taxon>Mycobacteriales</taxon>
        <taxon>Nocardiaceae</taxon>
        <taxon>Nocardia</taxon>
    </lineage>
</organism>